<dbReference type="AlphaFoldDB" id="A0A7S3K8N4"/>
<organism evidence="1">
    <name type="scientific">Euplotes crassus</name>
    <dbReference type="NCBI Taxonomy" id="5936"/>
    <lineage>
        <taxon>Eukaryota</taxon>
        <taxon>Sar</taxon>
        <taxon>Alveolata</taxon>
        <taxon>Ciliophora</taxon>
        <taxon>Intramacronucleata</taxon>
        <taxon>Spirotrichea</taxon>
        <taxon>Hypotrichia</taxon>
        <taxon>Euplotida</taxon>
        <taxon>Euplotidae</taxon>
        <taxon>Moneuplotes</taxon>
    </lineage>
</organism>
<gene>
    <name evidence="1" type="ORF">ECRA1380_LOCUS1231</name>
</gene>
<evidence type="ECO:0000313" key="1">
    <source>
        <dbReference type="EMBL" id="CAE0376276.1"/>
    </source>
</evidence>
<sequence length="123" mass="14743">MHIKQHKMEDHYIKQIGTVYIFYNENPKDAATRRNIEKWRAEVLTSIKETEKYIDVEEIIFDGDSYDNLFSFYETSGKELKDNPLVLIDEFDERVWVYKLSQTNKITERIKSILAEGVSYFNY</sequence>
<dbReference type="EMBL" id="HBIK01002491">
    <property type="protein sequence ID" value="CAE0376276.1"/>
    <property type="molecule type" value="Transcribed_RNA"/>
</dbReference>
<accession>A0A7S3K8N4</accession>
<name>A0A7S3K8N4_EUPCR</name>
<protein>
    <submittedName>
        <fullName evidence="1">Uncharacterized protein</fullName>
    </submittedName>
</protein>
<reference evidence="1" key="1">
    <citation type="submission" date="2021-01" db="EMBL/GenBank/DDBJ databases">
        <authorList>
            <person name="Corre E."/>
            <person name="Pelletier E."/>
            <person name="Niang G."/>
            <person name="Scheremetjew M."/>
            <person name="Finn R."/>
            <person name="Kale V."/>
            <person name="Holt S."/>
            <person name="Cochrane G."/>
            <person name="Meng A."/>
            <person name="Brown T."/>
            <person name="Cohen L."/>
        </authorList>
    </citation>
    <scope>NUCLEOTIDE SEQUENCE</scope>
    <source>
        <strain evidence="1">CT5</strain>
    </source>
</reference>
<proteinExistence type="predicted"/>